<dbReference type="RefSeq" id="XP_001745273.1">
    <property type="nucleotide sequence ID" value="XM_001745221.1"/>
</dbReference>
<evidence type="ECO:0000256" key="2">
    <source>
        <dbReference type="ARBA" id="ARBA00022737"/>
    </source>
</evidence>
<keyword evidence="3" id="KW-0968">Cytoplasmic vesicle</keyword>
<dbReference type="PANTHER" id="PTHR46511">
    <property type="entry name" value="MORN REPEAT-CONTAINING PROTEIN 3"/>
    <property type="match status" value="1"/>
</dbReference>
<name>A9UXJ1_MONBE</name>
<dbReference type="STRING" id="81824.A9UXJ1"/>
<dbReference type="Proteomes" id="UP000001357">
    <property type="component" value="Unassembled WGS sequence"/>
</dbReference>
<dbReference type="InterPro" id="IPR003409">
    <property type="entry name" value="MORN"/>
</dbReference>
<reference evidence="6 7" key="1">
    <citation type="journal article" date="2008" name="Nature">
        <title>The genome of the choanoflagellate Monosiga brevicollis and the origin of metazoans.</title>
        <authorList>
            <consortium name="JGI Sequencing"/>
            <person name="King N."/>
            <person name="Westbrook M.J."/>
            <person name="Young S.L."/>
            <person name="Kuo A."/>
            <person name="Abedin M."/>
            <person name="Chapman J."/>
            <person name="Fairclough S."/>
            <person name="Hellsten U."/>
            <person name="Isogai Y."/>
            <person name="Letunic I."/>
            <person name="Marr M."/>
            <person name="Pincus D."/>
            <person name="Putnam N."/>
            <person name="Rokas A."/>
            <person name="Wright K.J."/>
            <person name="Zuzow R."/>
            <person name="Dirks W."/>
            <person name="Good M."/>
            <person name="Goodstein D."/>
            <person name="Lemons D."/>
            <person name="Li W."/>
            <person name="Lyons J.B."/>
            <person name="Morris A."/>
            <person name="Nichols S."/>
            <person name="Richter D.J."/>
            <person name="Salamov A."/>
            <person name="Bork P."/>
            <person name="Lim W.A."/>
            <person name="Manning G."/>
            <person name="Miller W.T."/>
            <person name="McGinnis W."/>
            <person name="Shapiro H."/>
            <person name="Tjian R."/>
            <person name="Grigoriev I.V."/>
            <person name="Rokhsar D."/>
        </authorList>
    </citation>
    <scope>NUCLEOTIDE SEQUENCE [LARGE SCALE GENOMIC DNA]</scope>
    <source>
        <strain evidence="7">MX1 / ATCC 50154</strain>
    </source>
</reference>
<accession>A9UXJ1</accession>
<keyword evidence="2" id="KW-0677">Repeat</keyword>
<evidence type="ECO:0000256" key="5">
    <source>
        <dbReference type="ARBA" id="ARBA00045851"/>
    </source>
</evidence>
<evidence type="ECO:0000256" key="4">
    <source>
        <dbReference type="ARBA" id="ARBA00039854"/>
    </source>
</evidence>
<sequence>MPLPPSTLPKWKVNERRAQRNGTLGQITFPNGDTYKGEWRDDQMHGKGCYTSREHGFVYEGDFMDGRQEGYGVYSIFMSNGKLRKQYLGNWEAGLQHGQGSFFFNDEGTEKYEGEWREGNREGWGRMYYEDGSIYEGEWLDDMRHGLGLLLLKDGNRYEGQWAEDLKEGEGSYFYVTKRRCFKGTWHKGNTKCGEYFELDSAAGQRFPIPELKLANPNAVLDAASRP</sequence>
<comment type="subcellular location">
    <subcellularLocation>
        <location evidence="1">Cytoplasmic vesicle</location>
        <location evidence="1">Secretory vesicle</location>
        <location evidence="1">Acrosome</location>
    </subcellularLocation>
</comment>
<protein>
    <recommendedName>
        <fullName evidence="4">MORN repeat-containing protein 3</fullName>
    </recommendedName>
</protein>
<dbReference type="InterPro" id="IPR052472">
    <property type="entry name" value="MORN3"/>
</dbReference>
<comment type="function">
    <text evidence="5">Assembles a suppression complex (suppresome) by tethering SIRT1 and MDM2 to regulate composite modifications of p53/TP53. Confers both deacetylation-mediated functional inactivation, by SIRT1, and ubiquitination-dependent degradation, by MDM2, of p53/TP53, promoting a proliferative and cell survival behaviors. May play a role in the regulation of spermatogenesis.</text>
</comment>
<dbReference type="Pfam" id="PF02493">
    <property type="entry name" value="MORN"/>
    <property type="match status" value="6"/>
</dbReference>
<evidence type="ECO:0000256" key="3">
    <source>
        <dbReference type="ARBA" id="ARBA00023329"/>
    </source>
</evidence>
<dbReference type="AlphaFoldDB" id="A9UXJ1"/>
<evidence type="ECO:0000313" key="7">
    <source>
        <dbReference type="Proteomes" id="UP000001357"/>
    </source>
</evidence>
<dbReference type="EMBL" id="CH991549">
    <property type="protein sequence ID" value="EDQ89851.1"/>
    <property type="molecule type" value="Genomic_DNA"/>
</dbReference>
<dbReference type="eggNOG" id="KOG0231">
    <property type="taxonomic scope" value="Eukaryota"/>
</dbReference>
<gene>
    <name evidence="6" type="ORF">MONBRDRAFT_25019</name>
</gene>
<organism evidence="6 7">
    <name type="scientific">Monosiga brevicollis</name>
    <name type="common">Choanoflagellate</name>
    <dbReference type="NCBI Taxonomy" id="81824"/>
    <lineage>
        <taxon>Eukaryota</taxon>
        <taxon>Choanoflagellata</taxon>
        <taxon>Craspedida</taxon>
        <taxon>Salpingoecidae</taxon>
        <taxon>Monosiga</taxon>
    </lineage>
</organism>
<dbReference type="PANTHER" id="PTHR46511:SF1">
    <property type="entry name" value="MORN REPEAT-CONTAINING PROTEIN 3"/>
    <property type="match status" value="1"/>
</dbReference>
<dbReference type="SMART" id="SM00698">
    <property type="entry name" value="MORN"/>
    <property type="match status" value="6"/>
</dbReference>
<dbReference type="GeneID" id="5890486"/>
<keyword evidence="7" id="KW-1185">Reference proteome</keyword>
<dbReference type="InParanoid" id="A9UXJ1"/>
<evidence type="ECO:0000256" key="1">
    <source>
        <dbReference type="ARBA" id="ARBA00004218"/>
    </source>
</evidence>
<dbReference type="KEGG" id="mbr:MONBRDRAFT_25019"/>
<proteinExistence type="predicted"/>
<dbReference type="OMA" id="GHGRFFH"/>
<dbReference type="SUPFAM" id="SSF82185">
    <property type="entry name" value="Histone H3 K4-specific methyltransferase SET7/9 N-terminal domain"/>
    <property type="match status" value="2"/>
</dbReference>
<dbReference type="GO" id="GO:0001669">
    <property type="term" value="C:acrosomal vesicle"/>
    <property type="evidence" value="ECO:0007669"/>
    <property type="project" value="UniProtKB-SubCell"/>
</dbReference>
<dbReference type="Gene3D" id="2.20.110.10">
    <property type="entry name" value="Histone H3 K4-specific methyltransferase SET7/9 N-terminal domain"/>
    <property type="match status" value="3"/>
</dbReference>
<evidence type="ECO:0000313" key="6">
    <source>
        <dbReference type="EMBL" id="EDQ89851.1"/>
    </source>
</evidence>